<dbReference type="SUPFAM" id="SSF55073">
    <property type="entry name" value="Nucleotide cyclase"/>
    <property type="match status" value="1"/>
</dbReference>
<dbReference type="InterPro" id="IPR050706">
    <property type="entry name" value="Cyclic-di-GMP_PDE-like"/>
</dbReference>
<dbReference type="InterPro" id="IPR000160">
    <property type="entry name" value="GGDEF_dom"/>
</dbReference>
<dbReference type="GO" id="GO:0007165">
    <property type="term" value="P:signal transduction"/>
    <property type="evidence" value="ECO:0007669"/>
    <property type="project" value="InterPro"/>
</dbReference>
<dbReference type="EMBL" id="QRAP01000003">
    <property type="protein sequence ID" value="RDK92805.1"/>
    <property type="molecule type" value="Genomic_DNA"/>
</dbReference>
<evidence type="ECO:0000313" key="5">
    <source>
        <dbReference type="Proteomes" id="UP000254848"/>
    </source>
</evidence>
<evidence type="ECO:0000313" key="4">
    <source>
        <dbReference type="EMBL" id="RDK92805.1"/>
    </source>
</evidence>
<dbReference type="InterPro" id="IPR003660">
    <property type="entry name" value="HAMP_dom"/>
</dbReference>
<reference evidence="4 5" key="1">
    <citation type="submission" date="2018-07" db="EMBL/GenBank/DDBJ databases">
        <title>Genomic Encyclopedia of Type Strains, Phase IV (KMG-IV): sequencing the most valuable type-strain genomes for metagenomic binning, comparative biology and taxonomic classification.</title>
        <authorList>
            <person name="Goeker M."/>
        </authorList>
    </citation>
    <scope>NUCLEOTIDE SEQUENCE [LARGE SCALE GENOMIC DNA]</scope>
    <source>
        <strain evidence="4 5">DSM 103736</strain>
    </source>
</reference>
<feature type="domain" description="EAL" evidence="2">
    <location>
        <begin position="421"/>
        <end position="669"/>
    </location>
</feature>
<evidence type="ECO:0000259" key="2">
    <source>
        <dbReference type="PROSITE" id="PS50883"/>
    </source>
</evidence>
<dbReference type="OrthoDB" id="9804951at2"/>
<gene>
    <name evidence="4" type="ORF">C8D90_103197</name>
</gene>
<dbReference type="InterPro" id="IPR001633">
    <property type="entry name" value="EAL_dom"/>
</dbReference>
<evidence type="ECO:0000259" key="3">
    <source>
        <dbReference type="PROSITE" id="PS50887"/>
    </source>
</evidence>
<dbReference type="PROSITE" id="PS50887">
    <property type="entry name" value="GGDEF"/>
    <property type="match status" value="1"/>
</dbReference>
<proteinExistence type="predicted"/>
<dbReference type="CDD" id="cd01948">
    <property type="entry name" value="EAL"/>
    <property type="match status" value="1"/>
</dbReference>
<dbReference type="NCBIfam" id="NF008807">
    <property type="entry name" value="PRK11829.1"/>
    <property type="match status" value="1"/>
</dbReference>
<dbReference type="Gene3D" id="3.30.70.270">
    <property type="match status" value="1"/>
</dbReference>
<dbReference type="Pfam" id="PF00990">
    <property type="entry name" value="GGDEF"/>
    <property type="match status" value="1"/>
</dbReference>
<dbReference type="Pfam" id="PF00672">
    <property type="entry name" value="HAMP"/>
    <property type="match status" value="1"/>
</dbReference>
<evidence type="ECO:0000256" key="1">
    <source>
        <dbReference type="SAM" id="Phobius"/>
    </source>
</evidence>
<organism evidence="4 5">
    <name type="scientific">Enterobacillus tribolii</name>
    <dbReference type="NCBI Taxonomy" id="1487935"/>
    <lineage>
        <taxon>Bacteria</taxon>
        <taxon>Pseudomonadati</taxon>
        <taxon>Pseudomonadota</taxon>
        <taxon>Gammaproteobacteria</taxon>
        <taxon>Enterobacterales</taxon>
        <taxon>Hafniaceae</taxon>
        <taxon>Enterobacillus</taxon>
    </lineage>
</organism>
<dbReference type="SUPFAM" id="SSF141868">
    <property type="entry name" value="EAL domain-like"/>
    <property type="match status" value="1"/>
</dbReference>
<dbReference type="Gene3D" id="6.10.340.10">
    <property type="match status" value="1"/>
</dbReference>
<accession>A0A370QUA1</accession>
<keyword evidence="5" id="KW-1185">Reference proteome</keyword>
<dbReference type="RefSeq" id="WP_115457994.1">
    <property type="nucleotide sequence ID" value="NZ_QRAP01000003.1"/>
</dbReference>
<dbReference type="InterPro" id="IPR033419">
    <property type="entry name" value="GAPES3"/>
</dbReference>
<feature type="transmembrane region" description="Helical" evidence="1">
    <location>
        <begin position="12"/>
        <end position="35"/>
    </location>
</feature>
<dbReference type="InterPro" id="IPR035919">
    <property type="entry name" value="EAL_sf"/>
</dbReference>
<dbReference type="GO" id="GO:0016020">
    <property type="term" value="C:membrane"/>
    <property type="evidence" value="ECO:0007669"/>
    <property type="project" value="InterPro"/>
</dbReference>
<dbReference type="Proteomes" id="UP000254848">
    <property type="component" value="Unassembled WGS sequence"/>
</dbReference>
<keyword evidence="1" id="KW-0812">Transmembrane</keyword>
<dbReference type="AlphaFoldDB" id="A0A370QUA1"/>
<name>A0A370QUA1_9GAMM</name>
<dbReference type="SMART" id="SM00052">
    <property type="entry name" value="EAL"/>
    <property type="match status" value="1"/>
</dbReference>
<dbReference type="Pfam" id="PF17154">
    <property type="entry name" value="GAPES3"/>
    <property type="match status" value="1"/>
</dbReference>
<keyword evidence="1" id="KW-1133">Transmembrane helix</keyword>
<protein>
    <submittedName>
        <fullName evidence="4">Diguanylate cyclase/phosphodiesterase</fullName>
    </submittedName>
</protein>
<feature type="transmembrane region" description="Helical" evidence="1">
    <location>
        <begin position="152"/>
        <end position="177"/>
    </location>
</feature>
<dbReference type="SMART" id="SM00267">
    <property type="entry name" value="GGDEF"/>
    <property type="match status" value="1"/>
</dbReference>
<dbReference type="PROSITE" id="PS50883">
    <property type="entry name" value="EAL"/>
    <property type="match status" value="1"/>
</dbReference>
<dbReference type="PANTHER" id="PTHR33121:SF77">
    <property type="entry name" value="CYCLIC DI-GMP PHOSPHODIESTERASE PDEK-RELATED"/>
    <property type="match status" value="1"/>
</dbReference>
<feature type="domain" description="GGDEF" evidence="3">
    <location>
        <begin position="272"/>
        <end position="412"/>
    </location>
</feature>
<dbReference type="Gene3D" id="3.20.20.450">
    <property type="entry name" value="EAL domain"/>
    <property type="match status" value="1"/>
</dbReference>
<dbReference type="GO" id="GO:0071111">
    <property type="term" value="F:cyclic-guanylate-specific phosphodiesterase activity"/>
    <property type="evidence" value="ECO:0007669"/>
    <property type="project" value="InterPro"/>
</dbReference>
<dbReference type="Pfam" id="PF00563">
    <property type="entry name" value="EAL"/>
    <property type="match status" value="1"/>
</dbReference>
<comment type="caution">
    <text evidence="4">The sequence shown here is derived from an EMBL/GenBank/DDBJ whole genome shotgun (WGS) entry which is preliminary data.</text>
</comment>
<sequence length="669" mass="75051">MRVSRSLTIKQMAMVSVVALVTICIFITIQLFHFVDQRKNDYIRQMWSMSHTVRDPLAEAVMNVDIPRAQQLLNSLKTPGILARADVVLPGNVPGLHADFLPLRPVPPMVVRLFDLPVRLSVPLYGTESNLAARQPVAHLVMQIDAYRLYQFILSMLSTMVSAYLLLALVLTVAISWCMNRMLVHPLRALAQELNAMPLNSPNYHQLTLPPLHGDDELGLLVRTYNRNQMALEKAHDMMNRMSTRNPVTDLPNLTLFLPMLEQHLLSTRRAPLFSVMLIGISTLQEAMGILDSEQRNRMLKTIVARIKSCMDEGNLLAQINHDRFVVLALDTEQPFEATHLAKRLIAEINQPVELPDYGIRPEANIGIAVCHKRSDEITDARAEVDLLMGQASSALNIVGRDDHHHFLFFEPELAQRARERLTQEDAILHGLKEGHFSLYLQPQLDLRTGKAVGAEALIRWHRQDGGSPLPSVFIPLAEETGGIVPLGEWAMEQVVRILAEWQPRGLRLPLALNVSGVQLSGSRFADHLTSLLEQYAIDATLLHLEVTETARIRDISHAAATLGQLRERGIRVALDDFGMGYAGLNYLQSLPVDIIKIDKSFVERLPQDGSLVRIVNAIAAELSLHVVAEGVETQEQCDWLQQNGIFCVQGYLFAPALPQDEFIRRYLT</sequence>
<dbReference type="PANTHER" id="PTHR33121">
    <property type="entry name" value="CYCLIC DI-GMP PHOSPHODIESTERASE PDEF"/>
    <property type="match status" value="1"/>
</dbReference>
<dbReference type="InterPro" id="IPR043128">
    <property type="entry name" value="Rev_trsase/Diguanyl_cyclase"/>
</dbReference>
<keyword evidence="1" id="KW-0472">Membrane</keyword>
<dbReference type="InterPro" id="IPR029787">
    <property type="entry name" value="Nucleotide_cyclase"/>
</dbReference>